<name>A0A5S5D0S0_9ACTN</name>
<dbReference type="EMBL" id="VNHW01000002">
    <property type="protein sequence ID" value="TYP89647.1"/>
    <property type="molecule type" value="Genomic_DNA"/>
</dbReference>
<feature type="transmembrane region" description="Helical" evidence="1">
    <location>
        <begin position="173"/>
        <end position="195"/>
    </location>
</feature>
<keyword evidence="1" id="KW-1133">Transmembrane helix</keyword>
<protein>
    <submittedName>
        <fullName evidence="2">Uncharacterized protein</fullName>
    </submittedName>
</protein>
<comment type="caution">
    <text evidence="2">The sequence shown here is derived from an EMBL/GenBank/DDBJ whole genome shotgun (WGS) entry which is preliminary data.</text>
</comment>
<proteinExistence type="predicted"/>
<feature type="transmembrane region" description="Helical" evidence="1">
    <location>
        <begin position="108"/>
        <end position="129"/>
    </location>
</feature>
<evidence type="ECO:0000313" key="2">
    <source>
        <dbReference type="EMBL" id="TYP89647.1"/>
    </source>
</evidence>
<keyword evidence="1" id="KW-0472">Membrane</keyword>
<feature type="transmembrane region" description="Helical" evidence="1">
    <location>
        <begin position="76"/>
        <end position="96"/>
    </location>
</feature>
<feature type="transmembrane region" description="Helical" evidence="1">
    <location>
        <begin position="141"/>
        <end position="161"/>
    </location>
</feature>
<organism evidence="2 3">
    <name type="scientific">Blastococcus xanthinilyticus</name>
    <dbReference type="NCBI Taxonomy" id="1564164"/>
    <lineage>
        <taxon>Bacteria</taxon>
        <taxon>Bacillati</taxon>
        <taxon>Actinomycetota</taxon>
        <taxon>Actinomycetes</taxon>
        <taxon>Geodermatophilales</taxon>
        <taxon>Geodermatophilaceae</taxon>
        <taxon>Blastococcus</taxon>
    </lineage>
</organism>
<evidence type="ECO:0000313" key="3">
    <source>
        <dbReference type="Proteomes" id="UP000322499"/>
    </source>
</evidence>
<keyword evidence="3" id="KW-1185">Reference proteome</keyword>
<accession>A0A5S5D0S0</accession>
<dbReference type="Proteomes" id="UP000322499">
    <property type="component" value="Unassembled WGS sequence"/>
</dbReference>
<feature type="transmembrane region" description="Helical" evidence="1">
    <location>
        <begin position="46"/>
        <end position="64"/>
    </location>
</feature>
<sequence>MNSPARPWPTAVVLTVAALALGLVDWPLPRLTVGGLMVDRVPGPLWVLVLGLTAVCVAVAVVGTRRAVGARFRGPAAALWLVVVVLTAAVLAWNALYSAAYSTTVVDALIPVLHWLFTFVPAVLGALAFRRAGRAERAAGALGTGVVSLPLFALGWALLVASDDGWTDHLASAAFGVAVLGVLPLVAGIAIGAAGGRRAESAPPRP</sequence>
<evidence type="ECO:0000256" key="1">
    <source>
        <dbReference type="SAM" id="Phobius"/>
    </source>
</evidence>
<reference evidence="2 3" key="1">
    <citation type="submission" date="2019-07" db="EMBL/GenBank/DDBJ databases">
        <title>Genomic Encyclopedia of Archaeal and Bacterial Type Strains, Phase II (KMG-II): from individual species to whole genera.</title>
        <authorList>
            <person name="Goeker M."/>
        </authorList>
    </citation>
    <scope>NUCLEOTIDE SEQUENCE [LARGE SCALE GENOMIC DNA]</scope>
    <source>
        <strain evidence="2 3">DSM 46842</strain>
    </source>
</reference>
<keyword evidence="1" id="KW-0812">Transmembrane</keyword>
<dbReference type="RefSeq" id="WP_166531742.1">
    <property type="nucleotide sequence ID" value="NZ_VNHW01000002.1"/>
</dbReference>
<gene>
    <name evidence="2" type="ORF">BD833_102120</name>
</gene>
<dbReference type="AlphaFoldDB" id="A0A5S5D0S0"/>